<comment type="caution">
    <text evidence="7">The sequence shown here is derived from an EMBL/GenBank/DDBJ whole genome shotgun (WGS) entry which is preliminary data.</text>
</comment>
<keyword evidence="2 6" id="KW-0812">Transmembrane</keyword>
<proteinExistence type="predicted"/>
<keyword evidence="8" id="KW-1185">Reference proteome</keyword>
<feature type="region of interest" description="Disordered" evidence="5">
    <location>
        <begin position="134"/>
        <end position="162"/>
    </location>
</feature>
<organism evidence="7 8">
    <name type="scientific">Jimgerdemannia flammicorona</name>
    <dbReference type="NCBI Taxonomy" id="994334"/>
    <lineage>
        <taxon>Eukaryota</taxon>
        <taxon>Fungi</taxon>
        <taxon>Fungi incertae sedis</taxon>
        <taxon>Mucoromycota</taxon>
        <taxon>Mucoromycotina</taxon>
        <taxon>Endogonomycetes</taxon>
        <taxon>Endogonales</taxon>
        <taxon>Endogonaceae</taxon>
        <taxon>Jimgerdemannia</taxon>
    </lineage>
</organism>
<evidence type="ECO:0000313" key="8">
    <source>
        <dbReference type="Proteomes" id="UP000268093"/>
    </source>
</evidence>
<keyword evidence="3 6" id="KW-1133">Transmembrane helix</keyword>
<feature type="region of interest" description="Disordered" evidence="5">
    <location>
        <begin position="195"/>
        <end position="242"/>
    </location>
</feature>
<evidence type="ECO:0000256" key="1">
    <source>
        <dbReference type="ARBA" id="ARBA00004167"/>
    </source>
</evidence>
<name>A0A433DK67_9FUNG</name>
<sequence length="961" mass="107034">FQTRTKTLLTSQSYHLLPTLYRTRLQSSLAAPSLVSGPRAVAAVTAATPGVGSATAANPTGNGNVVRLMFNMYEYYMFNFIYAVTIESQAMGPLAGLRENDPIDLTGTSSTSNFPNALARRAVAAKDTFNKYTHLADGSPYGPSTTGTRPSQPVSSSRPTSLKQSIYTDLQRQYQAYFLPFHAGPKYHSARTADLIQTPGTPTPAQRNFPSAQQDSPFPPSSPSIRSRFPKPLPGIPSTPHPQSQIDLTVPTTPVVPPPPNPLLFPYAGIFEDPELDLRHDVAIAAADFLRDAAIELWVTQCQLAPGDTHGTLLAPRPTEDLLISIAAFVRHIVESDMRTCFEEQRVGAITGEDMEYERAEVINRVKKGVYLALQPKLYWFLKWIMVYWQMDDTICFVIDIWITWIAPWRLGARPTHYHHKDDPVLEPGWTPFILENLLYYLTLSHGFLERAAVFTYSDADARKYNLPPFSQNNLAASPPAISSTFQREMPALLRLCNVLRTDGVHDLVAQCEKLLVSPQEHETGIARAAGTRRSSISASSIFGRHGRDTSIATMLAMWMPTVRARINALEGPNWRPQGLFVDEGEGREVLLKVLGGIKVAIVARMEVVKKIKEEEGRKEGADGWLDRARRAYEGFVGTGGAMNETRITRVESQVKRLREAAVAVGKAYNIDSRTIEIVTSEQIYDTGMPQSGLDFPLLLRYPAQAARMLPGGDLPAQNSAAPAVFVRPDATPQRHGFLTPEGRSLVKRGIRKCTKDDIPAIGPRAESMIRSYEWAWLVKVCLAAEKVVNEKYKALTLHLTTNLGLPLPAALRDAHIHLRWLAAPRNWLFLLVLYLAIYVLWWIFAATFTTSHMAVPVSGSTHYRQPQQGQPRQQQPSLDPNSPAFKAHQRMQQRQQQRAAAQQQKQQKQQKQQGQGGRQPQAQEQREGAYRSNYGNEYVNSYGRNLNGPRVAANGRLVDY</sequence>
<dbReference type="InterPro" id="IPR024129">
    <property type="entry name" value="Sphingomy_SMPD4"/>
</dbReference>
<reference evidence="7 8" key="1">
    <citation type="journal article" date="2018" name="New Phytol.">
        <title>Phylogenomics of Endogonaceae and evolution of mycorrhizas within Mucoromycota.</title>
        <authorList>
            <person name="Chang Y."/>
            <person name="Desiro A."/>
            <person name="Na H."/>
            <person name="Sandor L."/>
            <person name="Lipzen A."/>
            <person name="Clum A."/>
            <person name="Barry K."/>
            <person name="Grigoriev I.V."/>
            <person name="Martin F.M."/>
            <person name="Stajich J.E."/>
            <person name="Smith M.E."/>
            <person name="Bonito G."/>
            <person name="Spatafora J.W."/>
        </authorList>
    </citation>
    <scope>NUCLEOTIDE SEQUENCE [LARGE SCALE GENOMIC DNA]</scope>
    <source>
        <strain evidence="7 8">GMNB39</strain>
    </source>
</reference>
<evidence type="ECO:0000256" key="6">
    <source>
        <dbReference type="SAM" id="Phobius"/>
    </source>
</evidence>
<feature type="compositionally biased region" description="Polar residues" evidence="5">
    <location>
        <begin position="142"/>
        <end position="162"/>
    </location>
</feature>
<dbReference type="GO" id="GO:0046513">
    <property type="term" value="P:ceramide biosynthetic process"/>
    <property type="evidence" value="ECO:0007669"/>
    <property type="project" value="TreeGrafter"/>
</dbReference>
<dbReference type="EMBL" id="RBNI01000890">
    <property type="protein sequence ID" value="RUP51195.1"/>
    <property type="molecule type" value="Genomic_DNA"/>
</dbReference>
<evidence type="ECO:0000256" key="2">
    <source>
        <dbReference type="ARBA" id="ARBA00022692"/>
    </source>
</evidence>
<feature type="compositionally biased region" description="Low complexity" evidence="5">
    <location>
        <begin position="865"/>
        <end position="877"/>
    </location>
</feature>
<feature type="transmembrane region" description="Helical" evidence="6">
    <location>
        <begin position="828"/>
        <end position="849"/>
    </location>
</feature>
<feature type="compositionally biased region" description="Polar residues" evidence="5">
    <location>
        <begin position="934"/>
        <end position="945"/>
    </location>
</feature>
<feature type="compositionally biased region" description="Low complexity" evidence="5">
    <location>
        <begin position="891"/>
        <end position="924"/>
    </location>
</feature>
<dbReference type="GO" id="GO:0016020">
    <property type="term" value="C:membrane"/>
    <property type="evidence" value="ECO:0007669"/>
    <property type="project" value="UniProtKB-SubCell"/>
</dbReference>
<feature type="region of interest" description="Disordered" evidence="5">
    <location>
        <begin position="860"/>
        <end position="961"/>
    </location>
</feature>
<feature type="compositionally biased region" description="Pro residues" evidence="5">
    <location>
        <begin position="231"/>
        <end position="240"/>
    </location>
</feature>
<dbReference type="GO" id="GO:0050290">
    <property type="term" value="F:sphingomyelin phosphodiesterase D activity"/>
    <property type="evidence" value="ECO:0007669"/>
    <property type="project" value="InterPro"/>
</dbReference>
<evidence type="ECO:0000256" key="3">
    <source>
        <dbReference type="ARBA" id="ARBA00022989"/>
    </source>
</evidence>
<evidence type="ECO:0000313" key="7">
    <source>
        <dbReference type="EMBL" id="RUP51195.1"/>
    </source>
</evidence>
<evidence type="ECO:0000256" key="5">
    <source>
        <dbReference type="SAM" id="MobiDB-lite"/>
    </source>
</evidence>
<dbReference type="GO" id="GO:0006685">
    <property type="term" value="P:sphingomyelin catabolic process"/>
    <property type="evidence" value="ECO:0007669"/>
    <property type="project" value="TreeGrafter"/>
</dbReference>
<dbReference type="Proteomes" id="UP000268093">
    <property type="component" value="Unassembled WGS sequence"/>
</dbReference>
<keyword evidence="4 6" id="KW-0472">Membrane</keyword>
<dbReference type="OrthoDB" id="10251508at2759"/>
<dbReference type="PANTHER" id="PTHR12988">
    <property type="entry name" value="SPHINGOMYELIN PHOSPHODIESTERASE 4"/>
    <property type="match status" value="1"/>
</dbReference>
<dbReference type="Pfam" id="PF14724">
    <property type="entry name" value="mit_SMPDase"/>
    <property type="match status" value="1"/>
</dbReference>
<comment type="subcellular location">
    <subcellularLocation>
        <location evidence="1">Membrane</location>
        <topology evidence="1">Single-pass membrane protein</topology>
    </subcellularLocation>
</comment>
<dbReference type="PANTHER" id="PTHR12988:SF6">
    <property type="entry name" value="SPHINGOMYELIN PHOSPHODIESTERASE 4"/>
    <property type="match status" value="1"/>
</dbReference>
<dbReference type="GO" id="GO:0046475">
    <property type="term" value="P:glycerophospholipid catabolic process"/>
    <property type="evidence" value="ECO:0007669"/>
    <property type="project" value="TreeGrafter"/>
</dbReference>
<feature type="non-terminal residue" evidence="7">
    <location>
        <position position="1"/>
    </location>
</feature>
<protein>
    <submittedName>
        <fullName evidence="7">Uncharacterized protein</fullName>
    </submittedName>
</protein>
<dbReference type="AlphaFoldDB" id="A0A433DK67"/>
<gene>
    <name evidence="7" type="ORF">BC936DRAFT_149433</name>
</gene>
<feature type="compositionally biased region" description="Polar residues" evidence="5">
    <location>
        <begin position="198"/>
        <end position="215"/>
    </location>
</feature>
<evidence type="ECO:0000256" key="4">
    <source>
        <dbReference type="ARBA" id="ARBA00023136"/>
    </source>
</evidence>
<accession>A0A433DK67</accession>